<evidence type="ECO:0008006" key="4">
    <source>
        <dbReference type="Google" id="ProtNLM"/>
    </source>
</evidence>
<protein>
    <recommendedName>
        <fullName evidence="4">DUF5723 domain-containing protein</fullName>
    </recommendedName>
</protein>
<reference evidence="2 3" key="1">
    <citation type="submission" date="2019-03" db="EMBL/GenBank/DDBJ databases">
        <title>Genomic Encyclopedia of Archaeal and Bacterial Type Strains, Phase II (KMG-II): from individual species to whole genera.</title>
        <authorList>
            <person name="Goeker M."/>
        </authorList>
    </citation>
    <scope>NUCLEOTIDE SEQUENCE [LARGE SCALE GENOMIC DNA]</scope>
    <source>
        <strain evidence="2 3">DSM 28323</strain>
    </source>
</reference>
<keyword evidence="3" id="KW-1185">Reference proteome</keyword>
<accession>A0A4R6ITD9</accession>
<name>A0A4R6ITD9_9BACT</name>
<organism evidence="2 3">
    <name type="scientific">Sediminibacterium goheungense</name>
    <dbReference type="NCBI Taxonomy" id="1086393"/>
    <lineage>
        <taxon>Bacteria</taxon>
        <taxon>Pseudomonadati</taxon>
        <taxon>Bacteroidota</taxon>
        <taxon>Chitinophagia</taxon>
        <taxon>Chitinophagales</taxon>
        <taxon>Chitinophagaceae</taxon>
        <taxon>Sediminibacterium</taxon>
    </lineage>
</organism>
<dbReference type="AlphaFoldDB" id="A0A4R6ITD9"/>
<evidence type="ECO:0000256" key="1">
    <source>
        <dbReference type="SAM" id="SignalP"/>
    </source>
</evidence>
<dbReference type="Proteomes" id="UP000295741">
    <property type="component" value="Unassembled WGS sequence"/>
</dbReference>
<dbReference type="EMBL" id="SNWP01000014">
    <property type="protein sequence ID" value="TDO25175.1"/>
    <property type="molecule type" value="Genomic_DNA"/>
</dbReference>
<gene>
    <name evidence="2" type="ORF">BC659_3191</name>
</gene>
<proteinExistence type="predicted"/>
<evidence type="ECO:0000313" key="3">
    <source>
        <dbReference type="Proteomes" id="UP000295741"/>
    </source>
</evidence>
<sequence>MRNIYLALIVLSSVSHTVFAQSDTIKLDHFRLPTTPAASVLNLGAYSIARPTTPQAVATSLISGLGGATLNPNVSLEFSPYWLKPRKDIDFYEYYGINRRFGDIPVADVWGNMMKTLAVSVATSKLNDQRDTLTGTRLAIGLRTQLFSGKIPQQLKLNMRLYVAKIDMKDLIQRAVKEILDDNSKSASLKNKIAAENGIFNELDNAMTEYFKLMKQQEPNKSDSILTLAQDFVKEYLAIARKTDYTVETVLQNLRKTVLDKSAEALALQKIKSENKDKVGFIWEIAMAGVQYFPENQFGKSLYQKTGIWSTMSHRTTDQKSEFSFLTRYTFSKADSVSSNFDLGVSANRIVDKGFNYGLEIIYRFYDYRYPTKDISGNNIQAIRSGSTFRMALNMEYKISEVISLNASLGKDYNTPFVVNSNLLALIGANISLPSLAGLVVQR</sequence>
<dbReference type="RefSeq" id="WP_133475743.1">
    <property type="nucleotide sequence ID" value="NZ_SNWP01000014.1"/>
</dbReference>
<comment type="caution">
    <text evidence="2">The sequence shown here is derived from an EMBL/GenBank/DDBJ whole genome shotgun (WGS) entry which is preliminary data.</text>
</comment>
<feature type="signal peptide" evidence="1">
    <location>
        <begin position="1"/>
        <end position="20"/>
    </location>
</feature>
<evidence type="ECO:0000313" key="2">
    <source>
        <dbReference type="EMBL" id="TDO25175.1"/>
    </source>
</evidence>
<dbReference type="OrthoDB" id="623250at2"/>
<feature type="chain" id="PRO_5020419728" description="DUF5723 domain-containing protein" evidence="1">
    <location>
        <begin position="21"/>
        <end position="443"/>
    </location>
</feature>
<keyword evidence="1" id="KW-0732">Signal</keyword>